<evidence type="ECO:0008006" key="3">
    <source>
        <dbReference type="Google" id="ProtNLM"/>
    </source>
</evidence>
<evidence type="ECO:0000313" key="1">
    <source>
        <dbReference type="EMBL" id="KAE9385232.1"/>
    </source>
</evidence>
<gene>
    <name evidence="1" type="ORF">BT96DRAFT_949980</name>
</gene>
<dbReference type="AlphaFoldDB" id="A0A6A4GHV0"/>
<dbReference type="EMBL" id="ML770011">
    <property type="protein sequence ID" value="KAE9385232.1"/>
    <property type="molecule type" value="Genomic_DNA"/>
</dbReference>
<name>A0A6A4GHV0_9AGAR</name>
<dbReference type="InterPro" id="IPR032675">
    <property type="entry name" value="LRR_dom_sf"/>
</dbReference>
<dbReference type="SUPFAM" id="SSF52047">
    <property type="entry name" value="RNI-like"/>
    <property type="match status" value="1"/>
</dbReference>
<protein>
    <recommendedName>
        <fullName evidence="3">F-box domain-containing protein</fullName>
    </recommendedName>
</protein>
<accession>A0A6A4GHV0</accession>
<dbReference type="Proteomes" id="UP000799118">
    <property type="component" value="Unassembled WGS sequence"/>
</dbReference>
<keyword evidence="2" id="KW-1185">Reference proteome</keyword>
<sequence length="725" mass="81415">MPATQDQDRSSWALGPLNSNSTMRTNLHGTYCTKPFQSSVFARPGLGDKRLEEFGQGPDECGTKICANPRRGFLAAFFPRGIWGNSIPLSGMPCKSASSHGHYMSGPTMVFRIGPLTTWTIRHKPGDNDSCCVTEFRFTGSGEQTQSYVRMSSTLLFNSRLSGVKRALRKADGITMITEYEDVSESEVHQETLRDSFSLAAWLFPHRKVPTFTTNCIGNISFIVYFGFSTFPSLPFALLDDHEKDFDEGVERTETDMKVNTSYSISVQGVQHLCFAEVILASPPQMKVGSTVMLPPTQILVHSHRSSDTSDSPIRNLCSDVLSVIFEWICLQYVNCGFGLDIFPRLLPPQLIITHICHDWRAIVHSTPQLWSTLHFRLDNCNGARSSISTRDSNSHEHMVSAWLNRSGELPLTIHFMDYSIIDNAEVEEFFRPFVPFLSRCRDLRLVCLPDILPPHLHLPQLESLSLEFPPGLEPFDSVQEPVLSDPVANFSGASQLKRLQVDSWMLYERRLTTGGFRLPDCVLPFSQLTTLLIGGYTLEPDAYLNAIMGCPNVLHFHITMPQSSFLTFPRSTSEENFVHSTLKTVSIRVETANGMEISGAILRSIRLPRLEELYIIVGCCQPDSEIPQDISTQLSKAFDSLSKCTQPCNLKRLLLSGVRNIPIVRLQQILHAFPTIEFVGLYNCDFGVNRKEIGAVIRTGPHRTYCFNLEDALDKDKEIIGTFY</sequence>
<dbReference type="Gene3D" id="3.80.10.10">
    <property type="entry name" value="Ribonuclease Inhibitor"/>
    <property type="match status" value="1"/>
</dbReference>
<dbReference type="OrthoDB" id="3221235at2759"/>
<organism evidence="1 2">
    <name type="scientific">Gymnopus androsaceus JB14</name>
    <dbReference type="NCBI Taxonomy" id="1447944"/>
    <lineage>
        <taxon>Eukaryota</taxon>
        <taxon>Fungi</taxon>
        <taxon>Dikarya</taxon>
        <taxon>Basidiomycota</taxon>
        <taxon>Agaricomycotina</taxon>
        <taxon>Agaricomycetes</taxon>
        <taxon>Agaricomycetidae</taxon>
        <taxon>Agaricales</taxon>
        <taxon>Marasmiineae</taxon>
        <taxon>Omphalotaceae</taxon>
        <taxon>Gymnopus</taxon>
    </lineage>
</organism>
<reference evidence="1" key="1">
    <citation type="journal article" date="2019" name="Environ. Microbiol.">
        <title>Fungal ecological strategies reflected in gene transcription - a case study of two litter decomposers.</title>
        <authorList>
            <person name="Barbi F."/>
            <person name="Kohler A."/>
            <person name="Barry K."/>
            <person name="Baskaran P."/>
            <person name="Daum C."/>
            <person name="Fauchery L."/>
            <person name="Ihrmark K."/>
            <person name="Kuo A."/>
            <person name="LaButti K."/>
            <person name="Lipzen A."/>
            <person name="Morin E."/>
            <person name="Grigoriev I.V."/>
            <person name="Henrissat B."/>
            <person name="Lindahl B."/>
            <person name="Martin F."/>
        </authorList>
    </citation>
    <scope>NUCLEOTIDE SEQUENCE</scope>
    <source>
        <strain evidence="1">JB14</strain>
    </source>
</reference>
<evidence type="ECO:0000313" key="2">
    <source>
        <dbReference type="Proteomes" id="UP000799118"/>
    </source>
</evidence>
<proteinExistence type="predicted"/>